<dbReference type="Pfam" id="PF13589">
    <property type="entry name" value="HATPase_c_3"/>
    <property type="match status" value="1"/>
</dbReference>
<dbReference type="EMBL" id="CAADIB010000012">
    <property type="protein sequence ID" value="VFR34486.1"/>
    <property type="molecule type" value="Genomic_DNA"/>
</dbReference>
<proteinExistence type="predicted"/>
<dbReference type="InterPro" id="IPR036890">
    <property type="entry name" value="HATPase_C_sf"/>
</dbReference>
<name>A0A484PSZ0_9ZZZZ</name>
<gene>
    <name evidence="1" type="ORF">ANDO1_1127</name>
    <name evidence="2" type="ORF">ANDO2_1034</name>
</gene>
<reference evidence="1" key="1">
    <citation type="submission" date="2019-03" db="EMBL/GenBank/DDBJ databases">
        <authorList>
            <person name="Danneels B."/>
        </authorList>
    </citation>
    <scope>NUCLEOTIDE SEQUENCE</scope>
</reference>
<dbReference type="AlphaFoldDB" id="A0A484PSZ0"/>
<accession>A0A484PSZ0</accession>
<organism evidence="1">
    <name type="scientific">plant metagenome</name>
    <dbReference type="NCBI Taxonomy" id="1297885"/>
    <lineage>
        <taxon>unclassified sequences</taxon>
        <taxon>metagenomes</taxon>
        <taxon>organismal metagenomes</taxon>
    </lineage>
</organism>
<dbReference type="EMBL" id="CAADHZ010000020">
    <property type="protein sequence ID" value="VFR28876.1"/>
    <property type="molecule type" value="Genomic_DNA"/>
</dbReference>
<dbReference type="Gene3D" id="3.30.565.10">
    <property type="entry name" value="Histidine kinase-like ATPase, C-terminal domain"/>
    <property type="match status" value="1"/>
</dbReference>
<protein>
    <submittedName>
        <fullName evidence="1">Uncharacterized protein</fullName>
    </submittedName>
</protein>
<evidence type="ECO:0000313" key="2">
    <source>
        <dbReference type="EMBL" id="VFR34486.1"/>
    </source>
</evidence>
<dbReference type="SUPFAM" id="SSF55874">
    <property type="entry name" value="ATPase domain of HSP90 chaperone/DNA topoisomerase II/histidine kinase"/>
    <property type="match status" value="1"/>
</dbReference>
<sequence length="121" mass="13465">MGTIRLKTNQHRLISNLRHAFNPQSMLGELLQNVRRAGAKQIHITVDDASIAVSDDGSGIADLQSLIHVAESGWDPELQARENAFGLGVLSTWYFSRHLSVHSGAQAFHASTTTIIRWRRH</sequence>
<evidence type="ECO:0000313" key="1">
    <source>
        <dbReference type="EMBL" id="VFR28876.1"/>
    </source>
</evidence>